<evidence type="ECO:0000256" key="19">
    <source>
        <dbReference type="SAM" id="Coils"/>
    </source>
</evidence>
<dbReference type="InterPro" id="IPR001849">
    <property type="entry name" value="PH_domain"/>
</dbReference>
<keyword evidence="16" id="KW-0206">Cytoskeleton</keyword>
<feature type="region of interest" description="Disordered" evidence="20">
    <location>
        <begin position="521"/>
        <end position="558"/>
    </location>
</feature>
<dbReference type="InterPro" id="IPR000961">
    <property type="entry name" value="AGC-kinase_C"/>
</dbReference>
<evidence type="ECO:0000256" key="11">
    <source>
        <dbReference type="ARBA" id="ARBA00022777"/>
    </source>
</evidence>
<comment type="cofactor">
    <cofactor evidence="1">
        <name>Mg(2+)</name>
        <dbReference type="ChEBI" id="CHEBI:18420"/>
    </cofactor>
</comment>
<organism evidence="25 26">
    <name type="scientific">Mya arenaria</name>
    <name type="common">Soft-shell clam</name>
    <dbReference type="NCBI Taxonomy" id="6604"/>
    <lineage>
        <taxon>Eukaryota</taxon>
        <taxon>Metazoa</taxon>
        <taxon>Spiralia</taxon>
        <taxon>Lophotrochozoa</taxon>
        <taxon>Mollusca</taxon>
        <taxon>Bivalvia</taxon>
        <taxon>Autobranchia</taxon>
        <taxon>Heteroconchia</taxon>
        <taxon>Euheterodonta</taxon>
        <taxon>Imparidentia</taxon>
        <taxon>Neoheterodontei</taxon>
        <taxon>Myida</taxon>
        <taxon>Myoidea</taxon>
        <taxon>Myidae</taxon>
        <taxon>Mya</taxon>
    </lineage>
</organism>
<feature type="coiled-coil region" evidence="19">
    <location>
        <begin position="704"/>
        <end position="738"/>
    </location>
</feature>
<evidence type="ECO:0000256" key="5">
    <source>
        <dbReference type="ARBA" id="ARBA00012513"/>
    </source>
</evidence>
<evidence type="ECO:0000256" key="3">
    <source>
        <dbReference type="ARBA" id="ARBA00004245"/>
    </source>
</evidence>
<dbReference type="PANTHER" id="PTHR22988:SF73">
    <property type="entry name" value="RHO-ASSOCIATED PROTEIN KINASE"/>
    <property type="match status" value="1"/>
</dbReference>
<dbReference type="EMBL" id="CP111024">
    <property type="protein sequence ID" value="WAR23085.1"/>
    <property type="molecule type" value="Genomic_DNA"/>
</dbReference>
<evidence type="ECO:0000259" key="23">
    <source>
        <dbReference type="PROSITE" id="PS51285"/>
    </source>
</evidence>
<dbReference type="EC" id="2.7.11.1" evidence="5"/>
<keyword evidence="15" id="KW-0472">Membrane</keyword>
<dbReference type="InterPro" id="IPR057529">
    <property type="entry name" value="MRCK/ROCK_PH"/>
</dbReference>
<evidence type="ECO:0000256" key="8">
    <source>
        <dbReference type="ARBA" id="ARBA00022527"/>
    </source>
</evidence>
<name>A0ABY7FM00_MYAAR</name>
<reference evidence="25" key="1">
    <citation type="submission" date="2022-11" db="EMBL/GenBank/DDBJ databases">
        <title>Centuries of genome instability and evolution in soft-shell clam transmissible cancer (bioRxiv).</title>
        <authorList>
            <person name="Hart S.F.M."/>
            <person name="Yonemitsu M.A."/>
            <person name="Giersch R.M."/>
            <person name="Beal B.F."/>
            <person name="Arriagada G."/>
            <person name="Davis B.W."/>
            <person name="Ostrander E.A."/>
            <person name="Goff S.P."/>
            <person name="Metzger M.J."/>
        </authorList>
    </citation>
    <scope>NUCLEOTIDE SEQUENCE</scope>
    <source>
        <strain evidence="25">MELC-2E11</strain>
        <tissue evidence="25">Siphon/mantle</tissue>
    </source>
</reference>
<dbReference type="Gene3D" id="2.30.29.30">
    <property type="entry name" value="Pleckstrin-homology domain (PH domain)/Phosphotyrosine-binding domain (PTB)"/>
    <property type="match status" value="1"/>
</dbReference>
<keyword evidence="8" id="KW-0723">Serine/threonine-protein kinase</keyword>
<evidence type="ECO:0000259" key="22">
    <source>
        <dbReference type="PROSITE" id="PS50011"/>
    </source>
</evidence>
<dbReference type="PROSITE" id="PS50003">
    <property type="entry name" value="PH_DOMAIN"/>
    <property type="match status" value="1"/>
</dbReference>
<feature type="compositionally biased region" description="Basic and acidic residues" evidence="20">
    <location>
        <begin position="956"/>
        <end position="971"/>
    </location>
</feature>
<dbReference type="SUPFAM" id="SSF56112">
    <property type="entry name" value="Protein kinase-like (PK-like)"/>
    <property type="match status" value="1"/>
</dbReference>
<dbReference type="Gene3D" id="1.10.510.10">
    <property type="entry name" value="Transferase(Phosphotransferase) domain 1"/>
    <property type="match status" value="1"/>
</dbReference>
<feature type="binding site" evidence="18">
    <location>
        <position position="131"/>
    </location>
    <ligand>
        <name>ATP</name>
        <dbReference type="ChEBI" id="CHEBI:30616"/>
    </ligand>
</feature>
<dbReference type="PROSITE" id="PS51859">
    <property type="entry name" value="RHO_BD"/>
    <property type="match status" value="1"/>
</dbReference>
<evidence type="ECO:0000313" key="25">
    <source>
        <dbReference type="EMBL" id="WAR23085.1"/>
    </source>
</evidence>
<evidence type="ECO:0000256" key="16">
    <source>
        <dbReference type="ARBA" id="ARBA00023212"/>
    </source>
</evidence>
<proteinExistence type="inferred from homology"/>
<keyword evidence="26" id="KW-1185">Reference proteome</keyword>
<dbReference type="SMART" id="SM00220">
    <property type="entry name" value="S_TKc"/>
    <property type="match status" value="1"/>
</dbReference>
<dbReference type="Pfam" id="PF00069">
    <property type="entry name" value="Pkinase"/>
    <property type="match status" value="1"/>
</dbReference>
<dbReference type="InterPro" id="IPR017441">
    <property type="entry name" value="Protein_kinase_ATP_BS"/>
</dbReference>
<evidence type="ECO:0000256" key="10">
    <source>
        <dbReference type="ARBA" id="ARBA00022741"/>
    </source>
</evidence>
<dbReference type="Pfam" id="PF25346">
    <property type="entry name" value="PH_MRCK"/>
    <property type="match status" value="1"/>
</dbReference>
<dbReference type="PANTHER" id="PTHR22988">
    <property type="entry name" value="MYOTONIC DYSTROPHY S/T KINASE-RELATED"/>
    <property type="match status" value="1"/>
</dbReference>
<evidence type="ECO:0000256" key="4">
    <source>
        <dbReference type="ARBA" id="ARBA00009903"/>
    </source>
</evidence>
<keyword evidence="10 18" id="KW-0547">Nucleotide-binding</keyword>
<feature type="coiled-coil region" evidence="19">
    <location>
        <begin position="419"/>
        <end position="502"/>
    </location>
</feature>
<evidence type="ECO:0000256" key="17">
    <source>
        <dbReference type="PROSITE-ProRule" id="PRU01206"/>
    </source>
</evidence>
<evidence type="ECO:0000256" key="13">
    <source>
        <dbReference type="ARBA" id="ARBA00022842"/>
    </source>
</evidence>
<dbReference type="PROSITE" id="PS51285">
    <property type="entry name" value="AGC_KINASE_CTER"/>
    <property type="match status" value="1"/>
</dbReference>
<evidence type="ECO:0000256" key="1">
    <source>
        <dbReference type="ARBA" id="ARBA00001946"/>
    </source>
</evidence>
<dbReference type="PROSITE" id="PS50011">
    <property type="entry name" value="PROTEIN_KINASE_DOM"/>
    <property type="match status" value="1"/>
</dbReference>
<dbReference type="Proteomes" id="UP001164746">
    <property type="component" value="Chromosome 13"/>
</dbReference>
<feature type="compositionally biased region" description="Polar residues" evidence="20">
    <location>
        <begin position="945"/>
        <end position="954"/>
    </location>
</feature>
<evidence type="ECO:0000256" key="18">
    <source>
        <dbReference type="PROSITE-ProRule" id="PRU10141"/>
    </source>
</evidence>
<feature type="domain" description="Protein kinase" evidence="22">
    <location>
        <begin position="102"/>
        <end position="338"/>
    </location>
</feature>
<evidence type="ECO:0000256" key="14">
    <source>
        <dbReference type="ARBA" id="ARBA00023054"/>
    </source>
</evidence>
<feature type="domain" description="RhoBD" evidence="24">
    <location>
        <begin position="866"/>
        <end position="942"/>
    </location>
</feature>
<evidence type="ECO:0000256" key="15">
    <source>
        <dbReference type="ARBA" id="ARBA00023136"/>
    </source>
</evidence>
<dbReference type="InterPro" id="IPR015008">
    <property type="entry name" value="ROCK_Rho-bd_dom"/>
</dbReference>
<dbReference type="InterPro" id="IPR011009">
    <property type="entry name" value="Kinase-like_dom_sf"/>
</dbReference>
<evidence type="ECO:0000256" key="7">
    <source>
        <dbReference type="ARBA" id="ARBA00022490"/>
    </source>
</evidence>
<keyword evidence="12 18" id="KW-0067">ATP-binding</keyword>
<keyword evidence="13" id="KW-0460">Magnesium</keyword>
<comment type="similarity">
    <text evidence="4">Belongs to the protein kinase superfamily. AGC Ser/Thr protein kinase family.</text>
</comment>
<comment type="subcellular location">
    <subcellularLocation>
        <location evidence="2">Cell membrane</location>
    </subcellularLocation>
    <subcellularLocation>
        <location evidence="3">Cytoplasm</location>
        <location evidence="3">Cytoskeleton</location>
    </subcellularLocation>
</comment>
<dbReference type="InterPro" id="IPR011993">
    <property type="entry name" value="PH-like_dom_sf"/>
</dbReference>
<dbReference type="Pfam" id="PF08912">
    <property type="entry name" value="Rho_Binding"/>
    <property type="match status" value="1"/>
</dbReference>
<dbReference type="Gene3D" id="3.30.200.20">
    <property type="entry name" value="Phosphorylase Kinase, domain 1"/>
    <property type="match status" value="2"/>
</dbReference>
<protein>
    <recommendedName>
        <fullName evidence="5">non-specific serine/threonine protein kinase</fullName>
        <ecNumber evidence="5">2.7.11.1</ecNumber>
    </recommendedName>
</protein>
<feature type="compositionally biased region" description="Basic and acidic residues" evidence="20">
    <location>
        <begin position="537"/>
        <end position="553"/>
    </location>
</feature>
<dbReference type="Gene3D" id="1.20.5.340">
    <property type="match status" value="1"/>
</dbReference>
<dbReference type="CDD" id="cd01242">
    <property type="entry name" value="PH_ROCK"/>
    <property type="match status" value="1"/>
</dbReference>
<dbReference type="Gene3D" id="1.20.5.730">
    <property type="entry name" value="Single helix bin"/>
    <property type="match status" value="1"/>
</dbReference>
<feature type="coiled-coil region" evidence="19">
    <location>
        <begin position="795"/>
        <end position="932"/>
    </location>
</feature>
<dbReference type="PROSITE" id="PS00107">
    <property type="entry name" value="PROTEIN_KINASE_ATP"/>
    <property type="match status" value="1"/>
</dbReference>
<evidence type="ECO:0000259" key="21">
    <source>
        <dbReference type="PROSITE" id="PS50003"/>
    </source>
</evidence>
<dbReference type="SUPFAM" id="SSF90257">
    <property type="entry name" value="Myosin rod fragments"/>
    <property type="match status" value="1"/>
</dbReference>
<evidence type="ECO:0000313" key="26">
    <source>
        <dbReference type="Proteomes" id="UP001164746"/>
    </source>
</evidence>
<keyword evidence="6" id="KW-1003">Cell membrane</keyword>
<evidence type="ECO:0000256" key="6">
    <source>
        <dbReference type="ARBA" id="ARBA00022475"/>
    </source>
</evidence>
<dbReference type="SMART" id="SM00233">
    <property type="entry name" value="PH"/>
    <property type="match status" value="1"/>
</dbReference>
<sequence length="1316" mass="152437">MDLFNKPLKRIHVYFCIDVKKLDIKMSGVPPHHRRLEAVEERLKNPASELNVDSLLDGIVALVRDLDHQAIRSRNKSVEQFLNKYKNSFDVITKNRMRHDDFSVIKVIGRGAFGEVQLVRHKISKCVFAMKLLSKYEMLHYSFQDEKYLYMVMDYMPGGDLVNLMSNYDVPEKWAKFYCAEVVLSLDAIHSMGFVHRDVKPDNMLLDRQGHLKLADFGTCMRMDRDGMVRSDTAVGTPDYISPEVLKSQGGNGYYGRECDWWSVGVFLYEMLVGDTPFYAESLVGTYGKIMDHKNSLEFPNDIEMSNDAKSLICAFLTDRNERLGKHGIEEIKGHRFFKNDQWNWTTPPVVPELMGDDDTSHFEDVEKDNSPEGNFEVPKAYAGNHLAFIGFTYNKEYQLLSSGKSAIQTNGSKIAPSEAGMDQKYRQLEDQVRSAKSNNMEWEKKFMTMKKDFDRIQSEEGQLRREARELEKSLALSKHDMKELQRKLEFEGENRRKLELVIKDRERQLDSEIGRFRDMEADKTNNSERVSSLEKMVSESKEKYRQEKDNANKAKKQLSDVQQRLATTEQNLQDLTAKYSELQSAKSAVEKELRDLRLALESETLNRNQVSEQTAELRDRLRYLQSELDKTKDKDHYSSTEILRLQNAISVLEKAKNEAELERQRFSDMLEAERGTHKETVAKFNLDKKNILMSTEEANLEVIREMQRKLEMDQQQHKRAEERLLSLEKERSGLNVDLQQVRGQVQALTINLQHEVEKSRNLSLQVEQEIQRRGLIQTDLKNQQTELAKYRSKEKHLHGDMEEVQREKTSLEDEIKRLKEEMSLNELQMKELQDQFEAEQESLGGQLQLAMAKADSEQLARTIAEEQLSDVEKEKTMLELEIKELLSRHKSELGKKDNIITTKQPVASEELEKLKKQFTEEKMKKEQAVNKLAEIMNRKDFRNQGNKKNTVSAQEVRKKEKEGRKLQQELSMEREKYSKMVEKFQHDLSETQAALYEEGQTRNKLQMELDAKDSEIELLQQKLSFSSLDTASIHSGSLEDGDVSLHNSSLSSTAPSDSHMEGWLSVPNKQNIKKYGWRKQYVVVSSRKVLFYGSEAEKQKAMPVLVLDIEKLYHVRGVTQGDVYRAEAKDIPRIFQVLYAIEGENRKSEENQLESSNQSKAGTIEYKGHEFIELHFRCHTKVHKDHFDKKEEFVAYCKVNFDQNIQVKELLLLAESADLQKSWVMHLSKKISKKGIVSSGTLGPSNRNTKQYSSFGATNRTVSFLKVTKSIYMKGGCHLNEISIDISKLLLQNIILALFCDFFTIDDSENVYVYM</sequence>
<dbReference type="SUPFAM" id="SSF50729">
    <property type="entry name" value="PH domain-like"/>
    <property type="match status" value="1"/>
</dbReference>
<dbReference type="InterPro" id="IPR050839">
    <property type="entry name" value="Rho-assoc_Ser/Thr_Kinase"/>
</dbReference>
<evidence type="ECO:0000259" key="24">
    <source>
        <dbReference type="PROSITE" id="PS51859"/>
    </source>
</evidence>
<feature type="domain" description="AGC-kinase C-terminal" evidence="23">
    <location>
        <begin position="330"/>
        <end position="404"/>
    </location>
</feature>
<dbReference type="PROSITE" id="PS00108">
    <property type="entry name" value="PROTEIN_KINASE_ST"/>
    <property type="match status" value="1"/>
</dbReference>
<dbReference type="InterPro" id="IPR008271">
    <property type="entry name" value="Ser/Thr_kinase_AS"/>
</dbReference>
<dbReference type="InterPro" id="IPR000719">
    <property type="entry name" value="Prot_kinase_dom"/>
</dbReference>
<feature type="domain" description="PH" evidence="21">
    <location>
        <begin position="1058"/>
        <end position="1233"/>
    </location>
</feature>
<evidence type="ECO:0000256" key="12">
    <source>
        <dbReference type="ARBA" id="ARBA00022840"/>
    </source>
</evidence>
<keyword evidence="14 17" id="KW-0175">Coiled coil</keyword>
<feature type="region of interest" description="Disordered" evidence="20">
    <location>
        <begin position="945"/>
        <end position="971"/>
    </location>
</feature>
<evidence type="ECO:0000256" key="2">
    <source>
        <dbReference type="ARBA" id="ARBA00004236"/>
    </source>
</evidence>
<keyword evidence="11" id="KW-0418">Kinase</keyword>
<evidence type="ECO:0000256" key="9">
    <source>
        <dbReference type="ARBA" id="ARBA00022679"/>
    </source>
</evidence>
<evidence type="ECO:0000256" key="20">
    <source>
        <dbReference type="SAM" id="MobiDB-lite"/>
    </source>
</evidence>
<keyword evidence="9" id="KW-0808">Transferase</keyword>
<accession>A0ABY7FM00</accession>
<keyword evidence="7" id="KW-0963">Cytoplasm</keyword>
<gene>
    <name evidence="25" type="ORF">MAR_036754</name>
</gene>
<dbReference type="SUPFAM" id="SSF103652">
    <property type="entry name" value="G protein-binding domain"/>
    <property type="match status" value="1"/>
</dbReference>